<dbReference type="AlphaFoldDB" id="A0AAV4NRJ4"/>
<protein>
    <submittedName>
        <fullName evidence="1">Uncharacterized protein</fullName>
    </submittedName>
</protein>
<name>A0AAV4NRJ4_9ARAC</name>
<organism evidence="1 2">
    <name type="scientific">Caerostris darwini</name>
    <dbReference type="NCBI Taxonomy" id="1538125"/>
    <lineage>
        <taxon>Eukaryota</taxon>
        <taxon>Metazoa</taxon>
        <taxon>Ecdysozoa</taxon>
        <taxon>Arthropoda</taxon>
        <taxon>Chelicerata</taxon>
        <taxon>Arachnida</taxon>
        <taxon>Araneae</taxon>
        <taxon>Araneomorphae</taxon>
        <taxon>Entelegynae</taxon>
        <taxon>Araneoidea</taxon>
        <taxon>Araneidae</taxon>
        <taxon>Caerostris</taxon>
    </lineage>
</organism>
<reference evidence="1 2" key="1">
    <citation type="submission" date="2021-06" db="EMBL/GenBank/DDBJ databases">
        <title>Caerostris darwini draft genome.</title>
        <authorList>
            <person name="Kono N."/>
            <person name="Arakawa K."/>
        </authorList>
    </citation>
    <scope>NUCLEOTIDE SEQUENCE [LARGE SCALE GENOMIC DNA]</scope>
</reference>
<gene>
    <name evidence="1" type="ORF">CDAR_550681</name>
</gene>
<proteinExistence type="predicted"/>
<dbReference type="EMBL" id="BPLQ01001940">
    <property type="protein sequence ID" value="GIX86925.1"/>
    <property type="molecule type" value="Genomic_DNA"/>
</dbReference>
<comment type="caution">
    <text evidence="1">The sequence shown here is derived from an EMBL/GenBank/DDBJ whole genome shotgun (WGS) entry which is preliminary data.</text>
</comment>
<evidence type="ECO:0000313" key="2">
    <source>
        <dbReference type="Proteomes" id="UP001054837"/>
    </source>
</evidence>
<evidence type="ECO:0000313" key="1">
    <source>
        <dbReference type="EMBL" id="GIX86925.1"/>
    </source>
</evidence>
<dbReference type="Proteomes" id="UP001054837">
    <property type="component" value="Unassembled WGS sequence"/>
</dbReference>
<keyword evidence="2" id="KW-1185">Reference proteome</keyword>
<accession>A0AAV4NRJ4</accession>
<sequence length="86" mass="9827">MKRSGAQNLKENRILKTVPANMSKSKTGGVIYIDYVAKKEVEIPVAPCQGWTDPCDFCDKRFGKWLEATKKPYTRFPPSQESCWLD</sequence>